<reference evidence="1" key="1">
    <citation type="submission" date="2023-10" db="EMBL/GenBank/DDBJ databases">
        <authorList>
            <person name="Chen Y."/>
            <person name="Shah S."/>
            <person name="Dougan E. K."/>
            <person name="Thang M."/>
            <person name="Chan C."/>
        </authorList>
    </citation>
    <scope>NUCLEOTIDE SEQUENCE [LARGE SCALE GENOMIC DNA]</scope>
</reference>
<feature type="non-terminal residue" evidence="1">
    <location>
        <position position="1"/>
    </location>
</feature>
<evidence type="ECO:0000313" key="1">
    <source>
        <dbReference type="EMBL" id="CAK0892274.1"/>
    </source>
</evidence>
<proteinExistence type="predicted"/>
<organism evidence="1 2">
    <name type="scientific">Prorocentrum cordatum</name>
    <dbReference type="NCBI Taxonomy" id="2364126"/>
    <lineage>
        <taxon>Eukaryota</taxon>
        <taxon>Sar</taxon>
        <taxon>Alveolata</taxon>
        <taxon>Dinophyceae</taxon>
        <taxon>Prorocentrales</taxon>
        <taxon>Prorocentraceae</taxon>
        <taxon>Prorocentrum</taxon>
    </lineage>
</organism>
<protein>
    <submittedName>
        <fullName evidence="1">Uncharacterized protein</fullName>
    </submittedName>
</protein>
<comment type="caution">
    <text evidence="1">The sequence shown here is derived from an EMBL/GenBank/DDBJ whole genome shotgun (WGS) entry which is preliminary data.</text>
</comment>
<evidence type="ECO:0000313" key="2">
    <source>
        <dbReference type="Proteomes" id="UP001189429"/>
    </source>
</evidence>
<accession>A0ABN9WZA1</accession>
<sequence length="128" mass="13990">AAMIYDNVDIAKNESSHQDGESALVVEAKALYDATQKESITSFQDERTGIEGGYITSIKEGDLTPHAAGKVQIELLQTIVSGATSSIKEISEGDNLTKAMYSYKMELATLGAKNEELERPYERAEEIE</sequence>
<keyword evidence="2" id="KW-1185">Reference proteome</keyword>
<dbReference type="Proteomes" id="UP001189429">
    <property type="component" value="Unassembled WGS sequence"/>
</dbReference>
<gene>
    <name evidence="1" type="ORF">PCOR1329_LOCUS71980</name>
</gene>
<dbReference type="EMBL" id="CAUYUJ010019591">
    <property type="protein sequence ID" value="CAK0892274.1"/>
    <property type="molecule type" value="Genomic_DNA"/>
</dbReference>
<name>A0ABN9WZA1_9DINO</name>